<dbReference type="InterPro" id="IPR007440">
    <property type="entry name" value="Chorismate--pyruvate_lyase"/>
</dbReference>
<keyword evidence="2 4" id="KW-0831">Ubiquinone biosynthesis</keyword>
<dbReference type="Pfam" id="PF04345">
    <property type="entry name" value="Chor_lyase"/>
    <property type="match status" value="1"/>
</dbReference>
<dbReference type="Proteomes" id="UP000655550">
    <property type="component" value="Unassembled WGS sequence"/>
</dbReference>
<feature type="binding site" evidence="4">
    <location>
        <position position="166"/>
    </location>
    <ligand>
        <name>substrate</name>
    </ligand>
</feature>
<dbReference type="PANTHER" id="PTHR38683:SF1">
    <property type="entry name" value="CHORISMATE PYRUVATE-LYASE"/>
    <property type="match status" value="1"/>
</dbReference>
<comment type="caution">
    <text evidence="4">Lacks conserved residue(s) required for the propagation of feature annotation.</text>
</comment>
<proteinExistence type="inferred from homology"/>
<dbReference type="SUPFAM" id="SSF64288">
    <property type="entry name" value="Chorismate lyase-like"/>
    <property type="match status" value="1"/>
</dbReference>
<gene>
    <name evidence="4 5" type="primary">ubiC</name>
    <name evidence="5" type="ORF">GCM10007363_08910</name>
</gene>
<protein>
    <recommendedName>
        <fullName evidence="4">Probable chorismate pyruvate-lyase</fullName>
        <shortName evidence="4">CL</shortName>
        <shortName evidence="4">CPL</shortName>
        <ecNumber evidence="4">4.1.3.40</ecNumber>
    </recommendedName>
</protein>
<keyword evidence="1 4" id="KW-0963">Cytoplasm</keyword>
<evidence type="ECO:0000256" key="3">
    <source>
        <dbReference type="ARBA" id="ARBA00023239"/>
    </source>
</evidence>
<dbReference type="EC" id="4.1.3.40" evidence="4"/>
<reference evidence="6" key="1">
    <citation type="journal article" date="2019" name="Int. J. Syst. Evol. Microbiol.">
        <title>The Global Catalogue of Microorganisms (GCM) 10K type strain sequencing project: providing services to taxonomists for standard genome sequencing and annotation.</title>
        <authorList>
            <consortium name="The Broad Institute Genomics Platform"/>
            <consortium name="The Broad Institute Genome Sequencing Center for Infectious Disease"/>
            <person name="Wu L."/>
            <person name="Ma J."/>
        </authorList>
    </citation>
    <scope>NUCLEOTIDE SEQUENCE [LARGE SCALE GENOMIC DNA]</scope>
    <source>
        <strain evidence="6">CCM 8778</strain>
    </source>
</reference>
<sequence>MSDTPIATPAWLSVAHMPAELPASWRDWLFSCDSLTRRLSALAGGQFSVQPLQEGWQSLRADECRALGLPPAARGWVREVYLRGAGQAWVFARSVAAHSQGEGLDLAQLGCRSLGELLFSDQAFQRGAIEACRYPSAWLPPAMQADGLWARRSCFSRGALQVLVAEVFLPRFWQDAGL</sequence>
<accession>A0ABQ2AF18</accession>
<dbReference type="InterPro" id="IPR028978">
    <property type="entry name" value="Chorismate_lyase_/UTRA_dom_sf"/>
</dbReference>
<comment type="function">
    <text evidence="4">Removes the pyruvyl group from chorismate, with concomitant aromatization of the ring, to provide 4-hydroxybenzoate (4HB) for the ubiquinone pathway.</text>
</comment>
<name>A0ABQ2AF18_9PSED</name>
<feature type="binding site" evidence="4">
    <location>
        <position position="78"/>
    </location>
    <ligand>
        <name>substrate</name>
    </ligand>
</feature>
<comment type="subcellular location">
    <subcellularLocation>
        <location evidence="4">Cytoplasm</location>
    </subcellularLocation>
</comment>
<keyword evidence="4 5" id="KW-0670">Pyruvate</keyword>
<evidence type="ECO:0000313" key="6">
    <source>
        <dbReference type="Proteomes" id="UP000655550"/>
    </source>
</evidence>
<dbReference type="PANTHER" id="PTHR38683">
    <property type="entry name" value="CHORISMATE PYRUVATE-LYASE"/>
    <property type="match status" value="1"/>
</dbReference>
<keyword evidence="3 4" id="KW-0456">Lyase</keyword>
<dbReference type="HAMAP" id="MF_01632">
    <property type="entry name" value="UbiC"/>
    <property type="match status" value="1"/>
</dbReference>
<comment type="similarity">
    <text evidence="4">Belongs to the UbiC family.</text>
</comment>
<comment type="catalytic activity">
    <reaction evidence="4">
        <text>chorismate = 4-hydroxybenzoate + pyruvate</text>
        <dbReference type="Rhea" id="RHEA:16505"/>
        <dbReference type="ChEBI" id="CHEBI:15361"/>
        <dbReference type="ChEBI" id="CHEBI:17879"/>
        <dbReference type="ChEBI" id="CHEBI:29748"/>
        <dbReference type="EC" id="4.1.3.40"/>
    </reaction>
</comment>
<comment type="caution">
    <text evidence="5">The sequence shown here is derived from an EMBL/GenBank/DDBJ whole genome shotgun (WGS) entry which is preliminary data.</text>
</comment>
<feature type="binding site" evidence="4">
    <location>
        <position position="114"/>
    </location>
    <ligand>
        <name>substrate</name>
    </ligand>
</feature>
<evidence type="ECO:0000256" key="1">
    <source>
        <dbReference type="ARBA" id="ARBA00022490"/>
    </source>
</evidence>
<keyword evidence="6" id="KW-1185">Reference proteome</keyword>
<dbReference type="Gene3D" id="3.40.1410.10">
    <property type="entry name" value="Chorismate lyase-like"/>
    <property type="match status" value="1"/>
</dbReference>
<evidence type="ECO:0000256" key="4">
    <source>
        <dbReference type="HAMAP-Rule" id="MF_01632"/>
    </source>
</evidence>
<comment type="pathway">
    <text evidence="4">Cofactor biosynthesis; ubiquinone biosynthesis.</text>
</comment>
<organism evidence="5 6">
    <name type="scientific">Pseudomonas fluvialis</name>
    <dbReference type="NCBI Taxonomy" id="1793966"/>
    <lineage>
        <taxon>Bacteria</taxon>
        <taxon>Pseudomonadati</taxon>
        <taxon>Pseudomonadota</taxon>
        <taxon>Gammaproteobacteria</taxon>
        <taxon>Pseudomonadales</taxon>
        <taxon>Pseudomonadaceae</taxon>
        <taxon>Pseudomonas</taxon>
    </lineage>
</organism>
<evidence type="ECO:0000256" key="2">
    <source>
        <dbReference type="ARBA" id="ARBA00022688"/>
    </source>
</evidence>
<evidence type="ECO:0000313" key="5">
    <source>
        <dbReference type="EMBL" id="GGH90722.1"/>
    </source>
</evidence>
<dbReference type="EMBL" id="BMDE01000002">
    <property type="protein sequence ID" value="GGH90722.1"/>
    <property type="molecule type" value="Genomic_DNA"/>
</dbReference>